<protein>
    <submittedName>
        <fullName evidence="1">Uncharacterized protein</fullName>
    </submittedName>
</protein>
<reference evidence="1 2" key="1">
    <citation type="submission" date="2021-06" db="EMBL/GenBank/DDBJ databases">
        <authorList>
            <person name="Palmer J.M."/>
        </authorList>
    </citation>
    <scope>NUCLEOTIDE SEQUENCE [LARGE SCALE GENOMIC DNA]</scope>
    <source>
        <strain evidence="1 2">CL_MEX2019</strain>
        <tissue evidence="1">Muscle</tissue>
    </source>
</reference>
<keyword evidence="2" id="KW-1185">Reference proteome</keyword>
<comment type="caution">
    <text evidence="1">The sequence shown here is derived from an EMBL/GenBank/DDBJ whole genome shotgun (WGS) entry which is preliminary data.</text>
</comment>
<accession>A0ABU7EXP6</accession>
<sequence length="179" mass="20597">MNHQQVALDFTRNKAAHIRLQQQHLFKEEEVLVDQQLCQLKRNSNLDQKEPEPPHIKEEPEDLCISQDEEQPDNALQRQRWPNCCSDDPGTAGNQGFSQITGTSTTLPVRGLTESVLRPPGVLVLSVFRMVLDEVKQQIQKSTFQTHRVWFSFSAQSLWLNLLYCLQTSRPSCILVSYH</sequence>
<proteinExistence type="predicted"/>
<gene>
    <name evidence="1" type="ORF">CHARACLAT_029127</name>
</gene>
<dbReference type="EMBL" id="JAHUTJ010069620">
    <property type="protein sequence ID" value="MED6291981.1"/>
    <property type="molecule type" value="Genomic_DNA"/>
</dbReference>
<name>A0ABU7EXP6_9TELE</name>
<dbReference type="Proteomes" id="UP001352852">
    <property type="component" value="Unassembled WGS sequence"/>
</dbReference>
<evidence type="ECO:0000313" key="1">
    <source>
        <dbReference type="EMBL" id="MED6291981.1"/>
    </source>
</evidence>
<evidence type="ECO:0000313" key="2">
    <source>
        <dbReference type="Proteomes" id="UP001352852"/>
    </source>
</evidence>
<organism evidence="1 2">
    <name type="scientific">Characodon lateralis</name>
    <dbReference type="NCBI Taxonomy" id="208331"/>
    <lineage>
        <taxon>Eukaryota</taxon>
        <taxon>Metazoa</taxon>
        <taxon>Chordata</taxon>
        <taxon>Craniata</taxon>
        <taxon>Vertebrata</taxon>
        <taxon>Euteleostomi</taxon>
        <taxon>Actinopterygii</taxon>
        <taxon>Neopterygii</taxon>
        <taxon>Teleostei</taxon>
        <taxon>Neoteleostei</taxon>
        <taxon>Acanthomorphata</taxon>
        <taxon>Ovalentaria</taxon>
        <taxon>Atherinomorphae</taxon>
        <taxon>Cyprinodontiformes</taxon>
        <taxon>Goodeidae</taxon>
        <taxon>Characodon</taxon>
    </lineage>
</organism>